<comment type="similarity">
    <text evidence="1">Belongs to the arginase family.</text>
</comment>
<dbReference type="Pfam" id="PF00491">
    <property type="entry name" value="Arginase"/>
    <property type="match status" value="1"/>
</dbReference>
<feature type="domain" description="Protein kinase" evidence="2">
    <location>
        <begin position="1"/>
        <end position="280"/>
    </location>
</feature>
<dbReference type="Gene3D" id="1.10.510.10">
    <property type="entry name" value="Transferase(Phosphotransferase) domain 1"/>
    <property type="match status" value="1"/>
</dbReference>
<organism evidence="3 4">
    <name type="scientific">Colletotrichum tabaci</name>
    <dbReference type="NCBI Taxonomy" id="1209068"/>
    <lineage>
        <taxon>Eukaryota</taxon>
        <taxon>Fungi</taxon>
        <taxon>Dikarya</taxon>
        <taxon>Ascomycota</taxon>
        <taxon>Pezizomycotina</taxon>
        <taxon>Sordariomycetes</taxon>
        <taxon>Hypocreomycetidae</taxon>
        <taxon>Glomerellales</taxon>
        <taxon>Glomerellaceae</taxon>
        <taxon>Colletotrichum</taxon>
        <taxon>Colletotrichum destructivum species complex</taxon>
    </lineage>
</organism>
<dbReference type="InterPro" id="IPR000719">
    <property type="entry name" value="Prot_kinase_dom"/>
</dbReference>
<dbReference type="PANTHER" id="PTHR33112:SF10">
    <property type="entry name" value="TOL"/>
    <property type="match status" value="1"/>
</dbReference>
<dbReference type="GO" id="GO:0004672">
    <property type="term" value="F:protein kinase activity"/>
    <property type="evidence" value="ECO:0007669"/>
    <property type="project" value="InterPro"/>
</dbReference>
<dbReference type="InterPro" id="IPR010730">
    <property type="entry name" value="HET"/>
</dbReference>
<name>A0AAV9SW34_9PEZI</name>
<dbReference type="SUPFAM" id="SSF52768">
    <property type="entry name" value="Arginase/deacetylase"/>
    <property type="match status" value="1"/>
</dbReference>
<evidence type="ECO:0000313" key="3">
    <source>
        <dbReference type="EMBL" id="KAK6208527.1"/>
    </source>
</evidence>
<dbReference type="InterPro" id="IPR011009">
    <property type="entry name" value="Kinase-like_dom_sf"/>
</dbReference>
<dbReference type="GO" id="GO:0005524">
    <property type="term" value="F:ATP binding"/>
    <property type="evidence" value="ECO:0007669"/>
    <property type="project" value="InterPro"/>
</dbReference>
<protein>
    <submittedName>
        <fullName evidence="3">TOL protein</fullName>
    </submittedName>
</protein>
<proteinExistence type="inferred from homology"/>
<reference evidence="3 4" key="1">
    <citation type="submission" date="2023-04" db="EMBL/GenBank/DDBJ databases">
        <title>Colletotrichum tabacum stain YC1 causing leaf anthracnose on Nicotiana tabacum(L.) cv.</title>
        <authorList>
            <person name="Ji Z."/>
            <person name="Wang M."/>
            <person name="Zhang J."/>
            <person name="Wang N."/>
            <person name="Zhou Z."/>
        </authorList>
    </citation>
    <scope>NUCLEOTIDE SEQUENCE [LARGE SCALE GENOMIC DNA]</scope>
    <source>
        <strain evidence="3 4">YC1</strain>
    </source>
</reference>
<dbReference type="SUPFAM" id="SSF56112">
    <property type="entry name" value="Protein kinase-like (PK-like)"/>
    <property type="match status" value="1"/>
</dbReference>
<accession>A0AAV9SW34</accession>
<dbReference type="Pfam" id="PF00069">
    <property type="entry name" value="Pkinase"/>
    <property type="match status" value="1"/>
</dbReference>
<dbReference type="Gene3D" id="3.40.800.10">
    <property type="entry name" value="Ureohydrolase domain"/>
    <property type="match status" value="1"/>
</dbReference>
<comment type="caution">
    <text evidence="3">The sequence shown here is derived from an EMBL/GenBank/DDBJ whole genome shotgun (WGS) entry which is preliminary data.</text>
</comment>
<evidence type="ECO:0000259" key="2">
    <source>
        <dbReference type="PROSITE" id="PS50011"/>
    </source>
</evidence>
<dbReference type="EMBL" id="JASAOK010000049">
    <property type="protein sequence ID" value="KAK6208527.1"/>
    <property type="molecule type" value="Genomic_DNA"/>
</dbReference>
<dbReference type="PROSITE" id="PS51409">
    <property type="entry name" value="ARGINASE_2"/>
    <property type="match status" value="1"/>
</dbReference>
<dbReference type="PANTHER" id="PTHR33112">
    <property type="entry name" value="DOMAIN PROTEIN, PUTATIVE-RELATED"/>
    <property type="match status" value="1"/>
</dbReference>
<dbReference type="SMART" id="SM00220">
    <property type="entry name" value="S_TKc"/>
    <property type="match status" value="1"/>
</dbReference>
<dbReference type="Proteomes" id="UP001327957">
    <property type="component" value="Unassembled WGS sequence"/>
</dbReference>
<dbReference type="InterPro" id="IPR006035">
    <property type="entry name" value="Ureohydrolase"/>
</dbReference>
<dbReference type="InterPro" id="IPR023696">
    <property type="entry name" value="Ureohydrolase_dom_sf"/>
</dbReference>
<evidence type="ECO:0000256" key="1">
    <source>
        <dbReference type="PROSITE-ProRule" id="PRU00742"/>
    </source>
</evidence>
<gene>
    <name evidence="3" type="ORF">QIS74_12045</name>
</gene>
<dbReference type="AlphaFoldDB" id="A0AAV9SW34"/>
<dbReference type="PROSITE" id="PS50011">
    <property type="entry name" value="PROTEIN_KINASE_DOM"/>
    <property type="match status" value="1"/>
</dbReference>
<sequence length="1004" mass="113344">MSSYMKHILIILAERNDVTAAWSTEVRVLKNIRGFANPHLIHCMAAIERGNERLLLFPWAEGGSLREYWDGAPRTLPTASTIKELLVQLEGLANALRQLHYFGLEEDASNRTDPDEQQSDGTKNVTEEYSAGTSIRHGDLNPENLLWFTENGGRRLAIADMGLVKRHSFATQEQLKPTTTNSATNLYEAPESKTSLGKKARSRQYDIWSMGCILTEWIIWILYGNTELKRFYNHIRGPSKYPHKWVPYYKITRTDEGAQVSLNPDVRYWIYHIRKTHPECQKDTAINAIMKLIEDKLLVAELSPRRGEGISGDSRYIALSHRWGDTRKYRPFCTRLKDENGHDIESFKQAIPYKDVPQTFRDAIATTRRLGIRYLWIDSLCIIQGDGGDVNTEAKRMEDVFGCAYCVIAASRASNPHDGFLGDRPQRQFIAMPQEESSSVFLCEAIDDFGRHVLDGALNQRGWVLQERALARRTIYFTEAQAYFECGKGVRCETLAKMQNSMAEFLGDARFPEKAMREHSRAIKIRYFQDLYRRYSQLEFSHIQDRPIAIAGLENRLRKAYWSAGAYGIFDDRPGHGLFHRSLLWQRSEDEGALKLIDFSFKPESAAPTWSWMAHEGGIDYLDPPFQQMEWEEAEIEPPWTSAGSGESHNTHNLRVVARPFNVAGHTPGEVKFVYDDPGCERGSGEHRAMCVVVAKERGNKPTFRETSIFRPPPNVLGLDLQPKPEFQLYDNFGKSAPMPGIATFAHLNWTNCFTAESDGVFDVGIVGMPFDLGVSYRPGQRFGPAAARTVSQRMGPSISYSMAHDMLNPFRSWATVVDCGDIANSLFDKFEAVQELGQGLGRMASRVPKTTEKGDNVRLITIGGDHTITLPSLRALHSVWGEVAVIHFDAHLDTWNPRQWGGGVNKYDKITHGTLLHFAHEEGLLKNDSSIHVGVRALLFDETEDLRHDAECGFQTVMAADMDSVGVAAIVERIVKRVGDNPAYVTIDIDVLDAGRSCPEPRS</sequence>
<keyword evidence="4" id="KW-1185">Reference proteome</keyword>
<evidence type="ECO:0000313" key="4">
    <source>
        <dbReference type="Proteomes" id="UP001327957"/>
    </source>
</evidence>
<dbReference type="GO" id="GO:0046872">
    <property type="term" value="F:metal ion binding"/>
    <property type="evidence" value="ECO:0007669"/>
    <property type="project" value="InterPro"/>
</dbReference>
<dbReference type="Pfam" id="PF06985">
    <property type="entry name" value="HET"/>
    <property type="match status" value="1"/>
</dbReference>